<evidence type="ECO:0000313" key="1">
    <source>
        <dbReference type="EMBL" id="TGO90378.1"/>
    </source>
</evidence>
<dbReference type="OrthoDB" id="3540123at2759"/>
<dbReference type="EMBL" id="PQXO01000067">
    <property type="protein sequence ID" value="TGO90378.1"/>
    <property type="molecule type" value="Genomic_DNA"/>
</dbReference>
<gene>
    <name evidence="1" type="ORF">BPOR_0067g00200</name>
</gene>
<evidence type="ECO:0000313" key="2">
    <source>
        <dbReference type="Proteomes" id="UP000297280"/>
    </source>
</evidence>
<accession>A0A4Z1L0Q5</accession>
<name>A0A4Z1L0Q5_9HELO</name>
<comment type="caution">
    <text evidence="1">The sequence shown here is derived from an EMBL/GenBank/DDBJ whole genome shotgun (WGS) entry which is preliminary data.</text>
</comment>
<reference evidence="1 2" key="1">
    <citation type="submission" date="2017-12" db="EMBL/GenBank/DDBJ databases">
        <title>Comparative genomics of Botrytis spp.</title>
        <authorList>
            <person name="Valero-Jimenez C.A."/>
            <person name="Tapia P."/>
            <person name="Veloso J."/>
            <person name="Silva-Moreno E."/>
            <person name="Staats M."/>
            <person name="Valdes J.H."/>
            <person name="Van Kan J.A.L."/>
        </authorList>
    </citation>
    <scope>NUCLEOTIDE SEQUENCE [LARGE SCALE GENOMIC DNA]</scope>
    <source>
        <strain evidence="1 2">MUCL3349</strain>
    </source>
</reference>
<proteinExistence type="predicted"/>
<protein>
    <submittedName>
        <fullName evidence="1">Uncharacterized protein</fullName>
    </submittedName>
</protein>
<dbReference type="Proteomes" id="UP000297280">
    <property type="component" value="Unassembled WGS sequence"/>
</dbReference>
<keyword evidence="2" id="KW-1185">Reference proteome</keyword>
<organism evidence="1 2">
    <name type="scientific">Botrytis porri</name>
    <dbReference type="NCBI Taxonomy" id="87229"/>
    <lineage>
        <taxon>Eukaryota</taxon>
        <taxon>Fungi</taxon>
        <taxon>Dikarya</taxon>
        <taxon>Ascomycota</taxon>
        <taxon>Pezizomycotina</taxon>
        <taxon>Leotiomycetes</taxon>
        <taxon>Helotiales</taxon>
        <taxon>Sclerotiniaceae</taxon>
        <taxon>Botrytis</taxon>
    </lineage>
</organism>
<sequence length="179" mass="21419">MYSYIENEIREVSRINLLSDQQVFDELKDAMTGRRYSWYTVAYGLQVQYRRRQLRLQHFEPENLVYEWNVLCDERLDWKYRGHPSFMSVKFNRACLVNLKVIPIRAGFGSKAKQVTENNIDGCILFPINMVLTVGKPDYTMCDGRFGESENSNARLRWGYFYHEGPEFRVDYIHERVEY</sequence>
<dbReference type="AlphaFoldDB" id="A0A4Z1L0Q5"/>